<gene>
    <name evidence="3" type="ORF">HDA32_001618</name>
</gene>
<protein>
    <submittedName>
        <fullName evidence="3">Long-chain acyl-CoA synthetase</fullName>
        <ecNumber evidence="3">6.2.1.3</ecNumber>
    </submittedName>
</protein>
<dbReference type="InterPro" id="IPR042099">
    <property type="entry name" value="ANL_N_sf"/>
</dbReference>
<evidence type="ECO:0000313" key="3">
    <source>
        <dbReference type="EMBL" id="NYE46498.1"/>
    </source>
</evidence>
<keyword evidence="3" id="KW-0436">Ligase</keyword>
<evidence type="ECO:0000259" key="2">
    <source>
        <dbReference type="Pfam" id="PF13193"/>
    </source>
</evidence>
<dbReference type="InterPro" id="IPR000873">
    <property type="entry name" value="AMP-dep_synth/lig_dom"/>
</dbReference>
<reference evidence="3 4" key="1">
    <citation type="submission" date="2020-07" db="EMBL/GenBank/DDBJ databases">
        <title>Sequencing the genomes of 1000 actinobacteria strains.</title>
        <authorList>
            <person name="Klenk H.-P."/>
        </authorList>
    </citation>
    <scope>NUCLEOTIDE SEQUENCE [LARGE SCALE GENOMIC DNA]</scope>
    <source>
        <strain evidence="3 4">CXB654</strain>
    </source>
</reference>
<dbReference type="EMBL" id="JACCCC010000001">
    <property type="protein sequence ID" value="NYE46498.1"/>
    <property type="molecule type" value="Genomic_DNA"/>
</dbReference>
<comment type="caution">
    <text evidence="3">The sequence shown here is derived from an EMBL/GenBank/DDBJ whole genome shotgun (WGS) entry which is preliminary data.</text>
</comment>
<dbReference type="InterPro" id="IPR045851">
    <property type="entry name" value="AMP-bd_C_sf"/>
</dbReference>
<dbReference type="AlphaFoldDB" id="A0A852TRA8"/>
<dbReference type="Gene3D" id="3.40.50.12780">
    <property type="entry name" value="N-terminal domain of ligase-like"/>
    <property type="match status" value="1"/>
</dbReference>
<dbReference type="PANTHER" id="PTHR43767">
    <property type="entry name" value="LONG-CHAIN-FATTY-ACID--COA LIGASE"/>
    <property type="match status" value="1"/>
</dbReference>
<dbReference type="InterPro" id="IPR025110">
    <property type="entry name" value="AMP-bd_C"/>
</dbReference>
<dbReference type="Pfam" id="PF13193">
    <property type="entry name" value="AMP-binding_C"/>
    <property type="match status" value="1"/>
</dbReference>
<dbReference type="EC" id="6.2.1.3" evidence="3"/>
<dbReference type="GO" id="GO:0004467">
    <property type="term" value="F:long-chain fatty acid-CoA ligase activity"/>
    <property type="evidence" value="ECO:0007669"/>
    <property type="project" value="UniProtKB-EC"/>
</dbReference>
<dbReference type="PANTHER" id="PTHR43767:SF12">
    <property type="entry name" value="AMP-DEPENDENT SYNTHETASE AND LIGASE"/>
    <property type="match status" value="1"/>
</dbReference>
<dbReference type="Pfam" id="PF00501">
    <property type="entry name" value="AMP-binding"/>
    <property type="match status" value="1"/>
</dbReference>
<name>A0A852TRA8_9ACTN</name>
<accession>A0A852TRA8</accession>
<dbReference type="PROSITE" id="PS00455">
    <property type="entry name" value="AMP_BINDING"/>
    <property type="match status" value="1"/>
</dbReference>
<keyword evidence="4" id="KW-1185">Reference proteome</keyword>
<dbReference type="CDD" id="cd05936">
    <property type="entry name" value="FC-FACS_FadD_like"/>
    <property type="match status" value="1"/>
</dbReference>
<dbReference type="Gene3D" id="3.30.300.30">
    <property type="match status" value="1"/>
</dbReference>
<dbReference type="SUPFAM" id="SSF56801">
    <property type="entry name" value="Acetyl-CoA synthetase-like"/>
    <property type="match status" value="1"/>
</dbReference>
<feature type="domain" description="AMP-binding enzyme C-terminal" evidence="2">
    <location>
        <begin position="419"/>
        <end position="494"/>
    </location>
</feature>
<proteinExistence type="predicted"/>
<dbReference type="Proteomes" id="UP000589036">
    <property type="component" value="Unassembled WGS sequence"/>
</dbReference>
<dbReference type="RefSeq" id="WP_179642595.1">
    <property type="nucleotide sequence ID" value="NZ_BAAAYY010000022.1"/>
</dbReference>
<dbReference type="InterPro" id="IPR050237">
    <property type="entry name" value="ATP-dep_AMP-bd_enzyme"/>
</dbReference>
<evidence type="ECO:0000259" key="1">
    <source>
        <dbReference type="Pfam" id="PF00501"/>
    </source>
</evidence>
<sequence length="510" mass="54574">MHLSLASVLAESARCHPDRVALVDGEARLTYAQIWTESLRHASALRELGIGPGDRVALLAGNVADFVRCYYGVLAAGGTIVPVPPMLTPAEAAHLVSDSGARLVIGWGDYADLAARAAQQAGVPVRTVGVADSPDALEPLVERSAPLAAAVSREPDDIAVIFYTSGTTGRPKGALLSHLNLVMNATVNAFDSHPMQRGDVVLGCLPLFHTFGQTVALNTTFRAGATLVLQHRFDPDQAIALMRAENVSNFLGVPTMFVHLAEAAQRHRELPSLRICISGGASLPVAVLHRFEKAFGTEVYEGYGLSETSPTASVNQPAFGARAGTVGHPIWGVEVEIAAAGIDDRIELLAPGEQGEIVVRGHNVFAGYLNNPEATAEALVEGWFRTGDIGVKDGDGFISIVDRKKDLIIRGGYNVYPREIEEVLSEYPDVAQVAVIGVPHRELGEETCAVVVPAAGAEIVAEELLAWGRERLAGHKYPRRVEIVAELPLGPSHKVLKRELRARFHQEGRE</sequence>
<organism evidence="3 4">
    <name type="scientific">Spinactinospora alkalitolerans</name>
    <dbReference type="NCBI Taxonomy" id="687207"/>
    <lineage>
        <taxon>Bacteria</taxon>
        <taxon>Bacillati</taxon>
        <taxon>Actinomycetota</taxon>
        <taxon>Actinomycetes</taxon>
        <taxon>Streptosporangiales</taxon>
        <taxon>Nocardiopsidaceae</taxon>
        <taxon>Spinactinospora</taxon>
    </lineage>
</organism>
<dbReference type="InterPro" id="IPR020845">
    <property type="entry name" value="AMP-binding_CS"/>
</dbReference>
<feature type="domain" description="AMP-dependent synthetase/ligase" evidence="1">
    <location>
        <begin position="10"/>
        <end position="369"/>
    </location>
</feature>
<evidence type="ECO:0000313" key="4">
    <source>
        <dbReference type="Proteomes" id="UP000589036"/>
    </source>
</evidence>